<dbReference type="RefSeq" id="WP_324275508.1">
    <property type="nucleotide sequence ID" value="NZ_CP141261.1"/>
</dbReference>
<feature type="region of interest" description="Disordered" evidence="1">
    <location>
        <begin position="66"/>
        <end position="89"/>
    </location>
</feature>
<keyword evidence="3" id="KW-1185">Reference proteome</keyword>
<dbReference type="Gene3D" id="3.30.300.220">
    <property type="match status" value="1"/>
</dbReference>
<organism evidence="2 3">
    <name type="scientific">Blastococcus brunescens</name>
    <dbReference type="NCBI Taxonomy" id="1564165"/>
    <lineage>
        <taxon>Bacteria</taxon>
        <taxon>Bacillati</taxon>
        <taxon>Actinomycetota</taxon>
        <taxon>Actinomycetes</taxon>
        <taxon>Geodermatophilales</taxon>
        <taxon>Geodermatophilaceae</taxon>
        <taxon>Blastococcus</taxon>
    </lineage>
</organism>
<proteinExistence type="predicted"/>
<evidence type="ECO:0000313" key="3">
    <source>
        <dbReference type="Proteomes" id="UP001324287"/>
    </source>
</evidence>
<evidence type="ECO:0000313" key="2">
    <source>
        <dbReference type="EMBL" id="WRL64180.1"/>
    </source>
</evidence>
<accession>A0ABZ1B582</accession>
<evidence type="ECO:0000256" key="1">
    <source>
        <dbReference type="SAM" id="MobiDB-lite"/>
    </source>
</evidence>
<dbReference type="EMBL" id="CP141261">
    <property type="protein sequence ID" value="WRL64180.1"/>
    <property type="molecule type" value="Genomic_DNA"/>
</dbReference>
<dbReference type="Proteomes" id="UP001324287">
    <property type="component" value="Chromosome"/>
</dbReference>
<protein>
    <recommendedName>
        <fullName evidence="4">Enoyl-CoA hydratase/isomerase family protein</fullName>
    </recommendedName>
</protein>
<dbReference type="InterPro" id="IPR029045">
    <property type="entry name" value="ClpP/crotonase-like_dom_sf"/>
</dbReference>
<evidence type="ECO:0008006" key="4">
    <source>
        <dbReference type="Google" id="ProtNLM"/>
    </source>
</evidence>
<name>A0ABZ1B582_9ACTN</name>
<sequence length="89" mass="9665">MPPEPETRAADSLPLVVREGTDAVTVLFDRPERRNALSVDMSRALGEVVDRYATTSLPWSSAAAHRACSWPAPTSPRSRRERSTTASAA</sequence>
<gene>
    <name evidence="2" type="ORF">U6N30_32275</name>
</gene>
<reference evidence="2 3" key="1">
    <citation type="submission" date="2023-12" db="EMBL/GenBank/DDBJ databases">
        <title>Blastococcus brunescens sp. nov., an actonobacterium isolated from sandstone collected in sahara desert.</title>
        <authorList>
            <person name="Gtari M."/>
            <person name="Ghodhbane F."/>
        </authorList>
    </citation>
    <scope>NUCLEOTIDE SEQUENCE [LARGE SCALE GENOMIC DNA]</scope>
    <source>
        <strain evidence="2 3">BMG 8361</strain>
    </source>
</reference>
<dbReference type="SUPFAM" id="SSF52096">
    <property type="entry name" value="ClpP/crotonase"/>
    <property type="match status" value="1"/>
</dbReference>